<proteinExistence type="predicted"/>
<evidence type="ECO:0000313" key="5">
    <source>
        <dbReference type="Proteomes" id="UP000429607"/>
    </source>
</evidence>
<comment type="caution">
    <text evidence="2">The sequence shown here is derived from an EMBL/GenBank/DDBJ whole genome shotgun (WGS) entry which is preliminary data.</text>
</comment>
<organism evidence="2 7">
    <name type="scientific">Phytophthora rubi</name>
    <dbReference type="NCBI Taxonomy" id="129364"/>
    <lineage>
        <taxon>Eukaryota</taxon>
        <taxon>Sar</taxon>
        <taxon>Stramenopiles</taxon>
        <taxon>Oomycota</taxon>
        <taxon>Peronosporomycetes</taxon>
        <taxon>Peronosporales</taxon>
        <taxon>Peronosporaceae</taxon>
        <taxon>Phytophthora</taxon>
    </lineage>
</organism>
<evidence type="ECO:0000313" key="7">
    <source>
        <dbReference type="Proteomes" id="UP000435112"/>
    </source>
</evidence>
<accession>A0A6A3H3N3</accession>
<dbReference type="AlphaFoldDB" id="A0A6A3H3N3"/>
<dbReference type="OrthoDB" id="129800at2759"/>
<feature type="compositionally biased region" description="Polar residues" evidence="1">
    <location>
        <begin position="22"/>
        <end position="45"/>
    </location>
</feature>
<gene>
    <name evidence="3" type="ORF">PR001_g29167</name>
    <name evidence="2" type="ORF">PR002_g29134</name>
    <name evidence="4" type="ORF">PR003_g30320</name>
</gene>
<evidence type="ECO:0000313" key="4">
    <source>
        <dbReference type="EMBL" id="KAE9272082.1"/>
    </source>
</evidence>
<feature type="compositionally biased region" description="Polar residues" evidence="1">
    <location>
        <begin position="96"/>
        <end position="116"/>
    </location>
</feature>
<protein>
    <submittedName>
        <fullName evidence="2">Uncharacterized protein</fullName>
    </submittedName>
</protein>
<dbReference type="EMBL" id="QXFV01005659">
    <property type="protein sequence ID" value="KAE8964092.1"/>
    <property type="molecule type" value="Genomic_DNA"/>
</dbReference>
<dbReference type="Proteomes" id="UP000429607">
    <property type="component" value="Unassembled WGS sequence"/>
</dbReference>
<name>A0A6A3H3N3_9STRA</name>
<dbReference type="EMBL" id="QXFU01005558">
    <property type="protein sequence ID" value="KAE8963910.1"/>
    <property type="molecule type" value="Genomic_DNA"/>
</dbReference>
<dbReference type="Proteomes" id="UP000434957">
    <property type="component" value="Unassembled WGS sequence"/>
</dbReference>
<dbReference type="EMBL" id="QXFT01005575">
    <property type="protein sequence ID" value="KAE9272082.1"/>
    <property type="molecule type" value="Genomic_DNA"/>
</dbReference>
<evidence type="ECO:0000313" key="3">
    <source>
        <dbReference type="EMBL" id="KAE8964092.1"/>
    </source>
</evidence>
<feature type="region of interest" description="Disordered" evidence="1">
    <location>
        <begin position="1"/>
        <end position="134"/>
    </location>
</feature>
<evidence type="ECO:0000313" key="2">
    <source>
        <dbReference type="EMBL" id="KAE8963910.1"/>
    </source>
</evidence>
<sequence>MVHSTTYWRVRCIQDSSDEENTPPNVDQGNYQDESSAVKATSVASGSKDRPSAKQTAPVESDSSTGTATPPWVTPQHGIRVPKADTNPVPPEPTTGAASSTPPSMRNPLSPTTSSPVLLETPQSPPLHVHDQGPSFESVAAPAKIVELLLLRTYAEDICSRRLHRW</sequence>
<dbReference type="Proteomes" id="UP000435112">
    <property type="component" value="Unassembled WGS sequence"/>
</dbReference>
<keyword evidence="6" id="KW-1185">Reference proteome</keyword>
<reference evidence="5 7" key="1">
    <citation type="submission" date="2018-09" db="EMBL/GenBank/DDBJ databases">
        <title>Genomic investigation of the strawberry pathogen Phytophthora fragariae indicates pathogenicity is determined by transcriptional variation in three key races.</title>
        <authorList>
            <person name="Adams T.M."/>
            <person name="Armitage A.D."/>
            <person name="Sobczyk M.K."/>
            <person name="Bates H.J."/>
            <person name="Dunwell J.M."/>
            <person name="Nellist C.F."/>
            <person name="Harrison R.J."/>
        </authorList>
    </citation>
    <scope>NUCLEOTIDE SEQUENCE [LARGE SCALE GENOMIC DNA]</scope>
    <source>
        <strain evidence="3 5">SCRP249</strain>
        <strain evidence="2 7">SCRP324</strain>
        <strain evidence="4 6">SCRP333</strain>
    </source>
</reference>
<evidence type="ECO:0000256" key="1">
    <source>
        <dbReference type="SAM" id="MobiDB-lite"/>
    </source>
</evidence>
<evidence type="ECO:0000313" key="6">
    <source>
        <dbReference type="Proteomes" id="UP000434957"/>
    </source>
</evidence>